<accession>A0A6I0JMG3</accession>
<dbReference type="PANTHER" id="PTHR43280:SF2">
    <property type="entry name" value="HTH-TYPE TRANSCRIPTIONAL REGULATOR EXSA"/>
    <property type="match status" value="1"/>
</dbReference>
<dbReference type="InterPro" id="IPR018060">
    <property type="entry name" value="HTH_AraC"/>
</dbReference>
<dbReference type="SMART" id="SM00342">
    <property type="entry name" value="HTH_ARAC"/>
    <property type="match status" value="1"/>
</dbReference>
<dbReference type="InterPro" id="IPR018062">
    <property type="entry name" value="HTH_AraC-typ_CS"/>
</dbReference>
<dbReference type="GO" id="GO:0003700">
    <property type="term" value="F:DNA-binding transcription factor activity"/>
    <property type="evidence" value="ECO:0007669"/>
    <property type="project" value="InterPro"/>
</dbReference>
<dbReference type="PROSITE" id="PS01124">
    <property type="entry name" value="HTH_ARAC_FAMILY_2"/>
    <property type="match status" value="1"/>
</dbReference>
<protein>
    <submittedName>
        <fullName evidence="6">Helix-turn-helix transcriptional regulator</fullName>
    </submittedName>
</protein>
<evidence type="ECO:0000259" key="4">
    <source>
        <dbReference type="PROSITE" id="PS01124"/>
    </source>
</evidence>
<dbReference type="Proteomes" id="UP000438773">
    <property type="component" value="Unassembled WGS sequence"/>
</dbReference>
<proteinExistence type="predicted"/>
<dbReference type="RefSeq" id="WP_151853237.1">
    <property type="nucleotide sequence ID" value="NZ_WCUP01000012.1"/>
</dbReference>
<evidence type="ECO:0000313" key="8">
    <source>
        <dbReference type="Proteomes" id="UP000434462"/>
    </source>
</evidence>
<dbReference type="Pfam" id="PF12833">
    <property type="entry name" value="HTH_18"/>
    <property type="match status" value="1"/>
</dbReference>
<evidence type="ECO:0000256" key="2">
    <source>
        <dbReference type="ARBA" id="ARBA00023125"/>
    </source>
</evidence>
<sequence>MDIAFMTDKMNMSYSTLYRKVKALTNLSVSEFTCKIKIRNSIHLLQSGKYNITEVSLMTGFNNLSYFQKCFKKECGVTPSEYVK</sequence>
<keyword evidence="1" id="KW-0805">Transcription regulation</keyword>
<evidence type="ECO:0000313" key="9">
    <source>
        <dbReference type="Proteomes" id="UP000438773"/>
    </source>
</evidence>
<evidence type="ECO:0000256" key="1">
    <source>
        <dbReference type="ARBA" id="ARBA00023015"/>
    </source>
</evidence>
<dbReference type="InterPro" id="IPR009057">
    <property type="entry name" value="Homeodomain-like_sf"/>
</dbReference>
<gene>
    <name evidence="5" type="ORF">GAQ70_16450</name>
    <name evidence="6" type="ORF">GAQ72_13020</name>
    <name evidence="7" type="ORF">GAQ75_18165</name>
</gene>
<evidence type="ECO:0000256" key="3">
    <source>
        <dbReference type="ARBA" id="ARBA00023163"/>
    </source>
</evidence>
<dbReference type="EMBL" id="WCUR01000045">
    <property type="protein sequence ID" value="KAB4115085.1"/>
    <property type="molecule type" value="Genomic_DNA"/>
</dbReference>
<dbReference type="AlphaFoldDB" id="A0A6I0JMG3"/>
<dbReference type="Gene3D" id="1.10.10.60">
    <property type="entry name" value="Homeodomain-like"/>
    <property type="match status" value="1"/>
</dbReference>
<name>A0A6I0JMG3_BACUN</name>
<dbReference type="SUPFAM" id="SSF46689">
    <property type="entry name" value="Homeodomain-like"/>
    <property type="match status" value="1"/>
</dbReference>
<dbReference type="InterPro" id="IPR020449">
    <property type="entry name" value="Tscrpt_reg_AraC-type_HTH"/>
</dbReference>
<dbReference type="GO" id="GO:0043565">
    <property type="term" value="F:sequence-specific DNA binding"/>
    <property type="evidence" value="ECO:0007669"/>
    <property type="project" value="InterPro"/>
</dbReference>
<dbReference type="Proteomes" id="UP000434462">
    <property type="component" value="Unassembled WGS sequence"/>
</dbReference>
<dbReference type="PANTHER" id="PTHR43280">
    <property type="entry name" value="ARAC-FAMILY TRANSCRIPTIONAL REGULATOR"/>
    <property type="match status" value="1"/>
</dbReference>
<evidence type="ECO:0000313" key="6">
    <source>
        <dbReference type="EMBL" id="KAB4115085.1"/>
    </source>
</evidence>
<dbReference type="Proteomes" id="UP000441711">
    <property type="component" value="Unassembled WGS sequence"/>
</dbReference>
<evidence type="ECO:0000313" key="10">
    <source>
        <dbReference type="Proteomes" id="UP000441711"/>
    </source>
</evidence>
<dbReference type="PROSITE" id="PS00041">
    <property type="entry name" value="HTH_ARAC_FAMILY_1"/>
    <property type="match status" value="1"/>
</dbReference>
<keyword evidence="2" id="KW-0238">DNA-binding</keyword>
<reference evidence="8 9" key="1">
    <citation type="journal article" date="2019" name="Nat. Med.">
        <title>A library of human gut bacterial isolates paired with longitudinal multiomics data enables mechanistic microbiome research.</title>
        <authorList>
            <person name="Poyet M."/>
            <person name="Groussin M."/>
            <person name="Gibbons S.M."/>
            <person name="Avila-Pacheco J."/>
            <person name="Jiang X."/>
            <person name="Kearney S.M."/>
            <person name="Perrotta A.R."/>
            <person name="Berdy B."/>
            <person name="Zhao S."/>
            <person name="Lieberman T.D."/>
            <person name="Swanson P.K."/>
            <person name="Smith M."/>
            <person name="Roesemann S."/>
            <person name="Alexander J.E."/>
            <person name="Rich S.A."/>
            <person name="Livny J."/>
            <person name="Vlamakis H."/>
            <person name="Clish C."/>
            <person name="Bullock K."/>
            <person name="Deik A."/>
            <person name="Scott J."/>
            <person name="Pierce K.A."/>
            <person name="Xavier R.J."/>
            <person name="Alm E.J."/>
        </authorList>
    </citation>
    <scope>NUCLEOTIDE SEQUENCE [LARGE SCALE GENOMIC DNA]</scope>
    <source>
        <strain evidence="5 10">BIOML-A36</strain>
        <strain evidence="7 9">BIOML-A37</strain>
        <strain evidence="6 8">BIOML-A38</strain>
    </source>
</reference>
<feature type="domain" description="HTH araC/xylS-type" evidence="4">
    <location>
        <begin position="1"/>
        <end position="84"/>
    </location>
</feature>
<organism evidence="6 8">
    <name type="scientific">Bacteroides uniformis</name>
    <dbReference type="NCBI Taxonomy" id="820"/>
    <lineage>
        <taxon>Bacteria</taxon>
        <taxon>Pseudomonadati</taxon>
        <taxon>Bacteroidota</taxon>
        <taxon>Bacteroidia</taxon>
        <taxon>Bacteroidales</taxon>
        <taxon>Bacteroidaceae</taxon>
        <taxon>Bacteroides</taxon>
    </lineage>
</organism>
<comment type="caution">
    <text evidence="6">The sequence shown here is derived from an EMBL/GenBank/DDBJ whole genome shotgun (WGS) entry which is preliminary data.</text>
</comment>
<dbReference type="PRINTS" id="PR00032">
    <property type="entry name" value="HTHARAC"/>
</dbReference>
<dbReference type="EMBL" id="WCUP01000012">
    <property type="protein sequence ID" value="KAB4108070.1"/>
    <property type="molecule type" value="Genomic_DNA"/>
</dbReference>
<evidence type="ECO:0000313" key="5">
    <source>
        <dbReference type="EMBL" id="KAB4108070.1"/>
    </source>
</evidence>
<evidence type="ECO:0000313" key="7">
    <source>
        <dbReference type="EMBL" id="KAB4121753.1"/>
    </source>
</evidence>
<dbReference type="EMBL" id="WCUQ01000012">
    <property type="protein sequence ID" value="KAB4121753.1"/>
    <property type="molecule type" value="Genomic_DNA"/>
</dbReference>
<keyword evidence="3" id="KW-0804">Transcription</keyword>